<evidence type="ECO:0000256" key="6">
    <source>
        <dbReference type="SAM" id="MobiDB-lite"/>
    </source>
</evidence>
<feature type="compositionally biased region" description="Polar residues" evidence="6">
    <location>
        <begin position="412"/>
        <end position="431"/>
    </location>
</feature>
<dbReference type="Proteomes" id="UP000310685">
    <property type="component" value="Unassembled WGS sequence"/>
</dbReference>
<dbReference type="Pfam" id="PF02146">
    <property type="entry name" value="SIR2"/>
    <property type="match status" value="1"/>
</dbReference>
<dbReference type="InterPro" id="IPR026590">
    <property type="entry name" value="Ssirtuin_cat_dom"/>
</dbReference>
<dbReference type="InterPro" id="IPR026591">
    <property type="entry name" value="Sirtuin_cat_small_dom_sf"/>
</dbReference>
<comment type="caution">
    <text evidence="8">The sequence shown here is derived from an EMBL/GenBank/DDBJ whole genome shotgun (WGS) entry which is preliminary data.</text>
</comment>
<dbReference type="SUPFAM" id="SSF52467">
    <property type="entry name" value="DHS-like NAD/FAD-binding domain"/>
    <property type="match status" value="1"/>
</dbReference>
<evidence type="ECO:0000256" key="5">
    <source>
        <dbReference type="PROSITE-ProRule" id="PRU00236"/>
    </source>
</evidence>
<gene>
    <name evidence="8" type="ORF">E3Q22_00578</name>
</gene>
<dbReference type="Gene3D" id="3.40.50.1220">
    <property type="entry name" value="TPP-binding domain"/>
    <property type="match status" value="1"/>
</dbReference>
<feature type="compositionally biased region" description="Polar residues" evidence="6">
    <location>
        <begin position="364"/>
        <end position="378"/>
    </location>
</feature>
<comment type="similarity">
    <text evidence="2">Belongs to the sirtuin family. Class I subfamily.</text>
</comment>
<comment type="subcellular location">
    <subcellularLocation>
        <location evidence="1">Mitochondrion</location>
    </subcellularLocation>
</comment>
<keyword evidence="5" id="KW-0862">Zinc</keyword>
<dbReference type="GO" id="GO:0046872">
    <property type="term" value="F:metal ion binding"/>
    <property type="evidence" value="ECO:0007669"/>
    <property type="project" value="UniProtKB-KW"/>
</dbReference>
<keyword evidence="5" id="KW-0479">Metal-binding</keyword>
<sequence length="496" mass="54759">MQTISLNQPTIEHKKALEALNSKIIKSKRIIIVSGAGISCSSGIPDFRSPEGLYALVKDKFDGKIGKGQDLFDAQLFRNPSTTALFYSFIAQLKLASDNAAPSPTHKFLKTLEIKGRLLHSYTQNIDGLEQRVGLKNLVNLHGSLNEVRCASCSFVGEMSNDYLNVFANGQSPKCPQCASRANERNTRGKRPLAVGCLRPGIVLYNENHWSGDSIAKAQTADSKKKPDLLIVMGTSLKVHGLKQLVKAFARTIHQNNLDINEKSRKMPGNVVFVNATPAAGKEWSSDLDYFVHGTSDDFVNRLVNQWKATRPQDWQVQTKITQTHNVAKSIKPATAKKTLPPSGDSNEDSKNSDGPSEPVIDENQISTGFDSQQQRSCHQPEQHKESPMKSLQEINSLDTLQVSPKSRKRNTVTSSTIKRSVSSTQKSSMDVSILKKNKSEDFAINFDLKIGDGSETEPEEDTVETQPTNLSPVVFEPARRSIRIRNHFTTVTATA</sequence>
<dbReference type="PANTHER" id="PTHR11085:SF8">
    <property type="entry name" value="NAD-DEPENDENT HISTONE DEACETYLASE HST3"/>
    <property type="match status" value="1"/>
</dbReference>
<dbReference type="GO" id="GO:0005739">
    <property type="term" value="C:mitochondrion"/>
    <property type="evidence" value="ECO:0007669"/>
    <property type="project" value="UniProtKB-SubCell"/>
</dbReference>
<accession>A0A4T0MFD8</accession>
<dbReference type="GO" id="GO:0070403">
    <property type="term" value="F:NAD+ binding"/>
    <property type="evidence" value="ECO:0007669"/>
    <property type="project" value="InterPro"/>
</dbReference>
<dbReference type="EMBL" id="SPRC01000004">
    <property type="protein sequence ID" value="TIB81884.1"/>
    <property type="molecule type" value="Genomic_DNA"/>
</dbReference>
<feature type="active site" description="Proton acceptor" evidence="5">
    <location>
        <position position="142"/>
    </location>
</feature>
<proteinExistence type="inferred from homology"/>
<dbReference type="PANTHER" id="PTHR11085">
    <property type="entry name" value="NAD-DEPENDENT PROTEIN DEACYLASE SIRTUIN-5, MITOCHONDRIAL-RELATED"/>
    <property type="match status" value="1"/>
</dbReference>
<feature type="domain" description="Deacetylase sirtuin-type" evidence="7">
    <location>
        <begin position="9"/>
        <end position="310"/>
    </location>
</feature>
<feature type="compositionally biased region" description="Polar residues" evidence="6">
    <location>
        <begin position="393"/>
        <end position="405"/>
    </location>
</feature>
<dbReference type="InterPro" id="IPR003000">
    <property type="entry name" value="Sirtuin"/>
</dbReference>
<dbReference type="AlphaFoldDB" id="A0A4T0MFD8"/>
<keyword evidence="3" id="KW-0808">Transferase</keyword>
<evidence type="ECO:0000259" key="7">
    <source>
        <dbReference type="PROSITE" id="PS50305"/>
    </source>
</evidence>
<evidence type="ECO:0000313" key="9">
    <source>
        <dbReference type="Proteomes" id="UP000310685"/>
    </source>
</evidence>
<keyword evidence="4" id="KW-0520">NAD</keyword>
<feature type="region of interest" description="Disordered" evidence="6">
    <location>
        <begin position="325"/>
        <end position="431"/>
    </location>
</feature>
<protein>
    <submittedName>
        <fullName evidence="8">DHS-like NAD/FAD-binding domain-containing protein</fullName>
    </submittedName>
</protein>
<dbReference type="PROSITE" id="PS50305">
    <property type="entry name" value="SIRTUIN"/>
    <property type="match status" value="1"/>
</dbReference>
<evidence type="ECO:0000256" key="4">
    <source>
        <dbReference type="ARBA" id="ARBA00023027"/>
    </source>
</evidence>
<feature type="binding site" evidence="5">
    <location>
        <position position="150"/>
    </location>
    <ligand>
        <name>Zn(2+)</name>
        <dbReference type="ChEBI" id="CHEBI:29105"/>
    </ligand>
</feature>
<dbReference type="GO" id="GO:0017136">
    <property type="term" value="F:histone deacetylase activity, NAD-dependent"/>
    <property type="evidence" value="ECO:0007669"/>
    <property type="project" value="TreeGrafter"/>
</dbReference>
<dbReference type="InterPro" id="IPR050134">
    <property type="entry name" value="NAD-dep_sirtuin_deacylases"/>
</dbReference>
<feature type="region of interest" description="Disordered" evidence="6">
    <location>
        <begin position="452"/>
        <end position="475"/>
    </location>
</feature>
<feature type="binding site" evidence="5">
    <location>
        <position position="175"/>
    </location>
    <ligand>
        <name>Zn(2+)</name>
        <dbReference type="ChEBI" id="CHEBI:29105"/>
    </ligand>
</feature>
<feature type="binding site" evidence="5">
    <location>
        <position position="153"/>
    </location>
    <ligand>
        <name>Zn(2+)</name>
        <dbReference type="ChEBI" id="CHEBI:29105"/>
    </ligand>
</feature>
<feature type="compositionally biased region" description="Basic and acidic residues" evidence="6">
    <location>
        <begin position="379"/>
        <end position="388"/>
    </location>
</feature>
<feature type="binding site" evidence="5">
    <location>
        <position position="178"/>
    </location>
    <ligand>
        <name>Zn(2+)</name>
        <dbReference type="ChEBI" id="CHEBI:29105"/>
    </ligand>
</feature>
<name>A0A4T0MFD8_9BASI</name>
<evidence type="ECO:0000313" key="8">
    <source>
        <dbReference type="EMBL" id="TIB81884.1"/>
    </source>
</evidence>
<feature type="compositionally biased region" description="Acidic residues" evidence="6">
    <location>
        <begin position="455"/>
        <end position="464"/>
    </location>
</feature>
<dbReference type="GO" id="GO:0005634">
    <property type="term" value="C:nucleus"/>
    <property type="evidence" value="ECO:0007669"/>
    <property type="project" value="TreeGrafter"/>
</dbReference>
<dbReference type="InterPro" id="IPR029035">
    <property type="entry name" value="DHS-like_NAD/FAD-binding_dom"/>
</dbReference>
<evidence type="ECO:0000256" key="1">
    <source>
        <dbReference type="ARBA" id="ARBA00004173"/>
    </source>
</evidence>
<evidence type="ECO:0000256" key="2">
    <source>
        <dbReference type="ARBA" id="ARBA00006924"/>
    </source>
</evidence>
<reference evidence="8 9" key="1">
    <citation type="submission" date="2019-03" db="EMBL/GenBank/DDBJ databases">
        <title>Sequencing 25 genomes of Wallemia mellicola.</title>
        <authorList>
            <person name="Gostincar C."/>
        </authorList>
    </citation>
    <scope>NUCLEOTIDE SEQUENCE [LARGE SCALE GENOMIC DNA]</scope>
    <source>
        <strain evidence="8 9">EXF-6152</strain>
    </source>
</reference>
<organism evidence="8 9">
    <name type="scientific">Wallemia mellicola</name>
    <dbReference type="NCBI Taxonomy" id="1708541"/>
    <lineage>
        <taxon>Eukaryota</taxon>
        <taxon>Fungi</taxon>
        <taxon>Dikarya</taxon>
        <taxon>Basidiomycota</taxon>
        <taxon>Wallemiomycotina</taxon>
        <taxon>Wallemiomycetes</taxon>
        <taxon>Wallemiales</taxon>
        <taxon>Wallemiaceae</taxon>
        <taxon>Wallemia</taxon>
    </lineage>
</organism>
<evidence type="ECO:0000256" key="3">
    <source>
        <dbReference type="ARBA" id="ARBA00022679"/>
    </source>
</evidence>
<dbReference type="Gene3D" id="3.30.1600.10">
    <property type="entry name" value="SIR2/SIRT2 'Small Domain"/>
    <property type="match status" value="1"/>
</dbReference>